<feature type="compositionally biased region" description="Low complexity" evidence="1">
    <location>
        <begin position="199"/>
        <end position="211"/>
    </location>
</feature>
<evidence type="ECO:0008006" key="6">
    <source>
        <dbReference type="Google" id="ProtNLM"/>
    </source>
</evidence>
<feature type="compositionally biased region" description="Basic and acidic residues" evidence="1">
    <location>
        <begin position="383"/>
        <end position="392"/>
    </location>
</feature>
<evidence type="ECO:0000313" key="5">
    <source>
        <dbReference type="Proteomes" id="UP001172159"/>
    </source>
</evidence>
<name>A0AA40BRJ4_9PEZI</name>
<accession>A0AA40BRJ4</accession>
<dbReference type="Proteomes" id="UP001172159">
    <property type="component" value="Unassembled WGS sequence"/>
</dbReference>
<feature type="region of interest" description="Disordered" evidence="1">
    <location>
        <begin position="271"/>
        <end position="318"/>
    </location>
</feature>
<feature type="region of interest" description="Disordered" evidence="1">
    <location>
        <begin position="169"/>
        <end position="211"/>
    </location>
</feature>
<gene>
    <name evidence="4" type="ORF">B0T21DRAFT_382221</name>
</gene>
<feature type="domain" description="DUF3295" evidence="3">
    <location>
        <begin position="90"/>
        <end position="588"/>
    </location>
</feature>
<dbReference type="GO" id="GO:0000122">
    <property type="term" value="P:negative regulation of transcription by RNA polymerase II"/>
    <property type="evidence" value="ECO:0007669"/>
    <property type="project" value="TreeGrafter"/>
</dbReference>
<organism evidence="4 5">
    <name type="scientific">Apiosordaria backusii</name>
    <dbReference type="NCBI Taxonomy" id="314023"/>
    <lineage>
        <taxon>Eukaryota</taxon>
        <taxon>Fungi</taxon>
        <taxon>Dikarya</taxon>
        <taxon>Ascomycota</taxon>
        <taxon>Pezizomycotina</taxon>
        <taxon>Sordariomycetes</taxon>
        <taxon>Sordariomycetidae</taxon>
        <taxon>Sordariales</taxon>
        <taxon>Lasiosphaeriaceae</taxon>
        <taxon>Apiosordaria</taxon>
    </lineage>
</organism>
<dbReference type="Pfam" id="PF08550">
    <property type="entry name" value="GATA_AreA"/>
    <property type="match status" value="1"/>
</dbReference>
<feature type="compositionally biased region" description="Low complexity" evidence="1">
    <location>
        <begin position="277"/>
        <end position="288"/>
    </location>
</feature>
<dbReference type="GO" id="GO:0031930">
    <property type="term" value="P:mitochondria-nucleus signaling pathway"/>
    <property type="evidence" value="ECO:0007669"/>
    <property type="project" value="TreeGrafter"/>
</dbReference>
<dbReference type="InterPro" id="IPR013860">
    <property type="entry name" value="AreA_GATA"/>
</dbReference>
<proteinExistence type="predicted"/>
<sequence length="588" mass="64583">MPQSLEIPVLTVDANAIHKVDTANPENLFGMWTVFARCRDSVAHGRRLENLSWRLWNRETFCCENGEVFVSSSATSQPRDIQYHRGVSDDELPQLSGSVDSVADEEAVDLSEQSPVDIVRPRILRQDSCASSRSRGRERHITSDELEKMVVSIMEAKVPLAPLEISLSPVESKPSCPHEHEHTGSTTDESPQTSENNTPQSQPSEPEQVPEAEQPMMQTIVTRGFSTSQSPACRITSPAASPVSRNDAIPLPTEAPAAKFVQLKKQPARFALGGSGSCSSGSDDNSYSPEKTEMRKQAPMQAKSKMFQVGGSSDEDGSLKVPQVLPRAASMMNGHKKTASFNNEVVTQTFESSAISDTESEYLDESAIDDDDEDWEEDESAEESGKSSMDEKIHFKRVDSTANLTSRRSLLTLGLAANGGLSRAQKLANVASQSTSAIPRARAALNGPSVVASPNDSDDAPLMMKNRGPSRAPPMRPITEIPRSQAQPINAMAVGTHHQAAFSPRTTRRNMLATELTESLRRNLLHERSHKTSTINAVLKRRHTSHDVANLKQYPERPCMKDNASKSREFDDKVFNKNALTGYQYQGW</sequence>
<protein>
    <recommendedName>
        <fullName evidence="6">Nitrogen regulatory protein areA GATA-like domain-containing protein</fullName>
    </recommendedName>
</protein>
<dbReference type="AlphaFoldDB" id="A0AA40BRJ4"/>
<evidence type="ECO:0000256" key="1">
    <source>
        <dbReference type="SAM" id="MobiDB-lite"/>
    </source>
</evidence>
<reference evidence="4" key="1">
    <citation type="submission" date="2023-06" db="EMBL/GenBank/DDBJ databases">
        <title>Genome-scale phylogeny and comparative genomics of the fungal order Sordariales.</title>
        <authorList>
            <consortium name="Lawrence Berkeley National Laboratory"/>
            <person name="Hensen N."/>
            <person name="Bonometti L."/>
            <person name="Westerberg I."/>
            <person name="Brannstrom I.O."/>
            <person name="Guillou S."/>
            <person name="Cros-Aarteil S."/>
            <person name="Calhoun S."/>
            <person name="Haridas S."/>
            <person name="Kuo A."/>
            <person name="Mondo S."/>
            <person name="Pangilinan J."/>
            <person name="Riley R."/>
            <person name="Labutti K."/>
            <person name="Andreopoulos B."/>
            <person name="Lipzen A."/>
            <person name="Chen C."/>
            <person name="Yanf M."/>
            <person name="Daum C."/>
            <person name="Ng V."/>
            <person name="Clum A."/>
            <person name="Steindorff A."/>
            <person name="Ohm R."/>
            <person name="Martin F."/>
            <person name="Silar P."/>
            <person name="Natvig D."/>
            <person name="Lalanne C."/>
            <person name="Gautier V."/>
            <person name="Ament-Velasquez S.L."/>
            <person name="Kruys A."/>
            <person name="Hutchinson M.I."/>
            <person name="Powell A.J."/>
            <person name="Barry K."/>
            <person name="Miller A.N."/>
            <person name="Grigoriev I.V."/>
            <person name="Debuchy R."/>
            <person name="Gladieux P."/>
            <person name="Thoren M.H."/>
            <person name="Johannesson H."/>
        </authorList>
    </citation>
    <scope>NUCLEOTIDE SEQUENCE</scope>
    <source>
        <strain evidence="4">CBS 540.89</strain>
    </source>
</reference>
<keyword evidence="5" id="KW-1185">Reference proteome</keyword>
<evidence type="ECO:0000313" key="4">
    <source>
        <dbReference type="EMBL" id="KAK0739103.1"/>
    </source>
</evidence>
<dbReference type="GO" id="GO:0006808">
    <property type="term" value="P:regulation of nitrogen utilization"/>
    <property type="evidence" value="ECO:0007669"/>
    <property type="project" value="TreeGrafter"/>
</dbReference>
<evidence type="ECO:0000259" key="2">
    <source>
        <dbReference type="Pfam" id="PF08550"/>
    </source>
</evidence>
<feature type="compositionally biased region" description="Acidic residues" evidence="1">
    <location>
        <begin position="358"/>
        <end position="382"/>
    </location>
</feature>
<dbReference type="InterPro" id="IPR021711">
    <property type="entry name" value="DUF3295"/>
</dbReference>
<dbReference type="InterPro" id="IPR053043">
    <property type="entry name" value="Ras-cAMP_regulatory"/>
</dbReference>
<dbReference type="Pfam" id="PF11702">
    <property type="entry name" value="DUF3295"/>
    <property type="match status" value="1"/>
</dbReference>
<feature type="region of interest" description="Disordered" evidence="1">
    <location>
        <begin position="352"/>
        <end position="392"/>
    </location>
</feature>
<dbReference type="PANTHER" id="PTHR28014:SF1">
    <property type="entry name" value="NEGATIVE REGULATOR OF RAS-CAMP PATHWAY"/>
    <property type="match status" value="1"/>
</dbReference>
<dbReference type="PANTHER" id="PTHR28014">
    <property type="entry name" value="NEGATIVE REGULATOR OF RAS-CAMP PATHWAY"/>
    <property type="match status" value="1"/>
</dbReference>
<dbReference type="EMBL" id="JAUKTV010000004">
    <property type="protein sequence ID" value="KAK0739103.1"/>
    <property type="molecule type" value="Genomic_DNA"/>
</dbReference>
<evidence type="ECO:0000259" key="3">
    <source>
        <dbReference type="Pfam" id="PF11702"/>
    </source>
</evidence>
<dbReference type="GO" id="GO:0005737">
    <property type="term" value="C:cytoplasm"/>
    <property type="evidence" value="ECO:0007669"/>
    <property type="project" value="TreeGrafter"/>
</dbReference>
<feature type="domain" description="Nitrogen regulatory protein areA GATA-like" evidence="2">
    <location>
        <begin position="31"/>
        <end position="58"/>
    </location>
</feature>
<feature type="compositionally biased region" description="Polar residues" evidence="1">
    <location>
        <begin position="184"/>
        <end position="198"/>
    </location>
</feature>
<feature type="region of interest" description="Disordered" evidence="1">
    <location>
        <begin position="224"/>
        <end position="250"/>
    </location>
</feature>
<comment type="caution">
    <text evidence="4">The sequence shown here is derived from an EMBL/GenBank/DDBJ whole genome shotgun (WGS) entry which is preliminary data.</text>
</comment>